<dbReference type="GO" id="GO:0016301">
    <property type="term" value="F:kinase activity"/>
    <property type="evidence" value="ECO:0007669"/>
    <property type="project" value="UniProtKB-KW"/>
</dbReference>
<keyword evidence="3 6" id="KW-0418">Kinase</keyword>
<dbReference type="Proteomes" id="UP001595616">
    <property type="component" value="Unassembled WGS sequence"/>
</dbReference>
<evidence type="ECO:0000256" key="3">
    <source>
        <dbReference type="ARBA" id="ARBA00022777"/>
    </source>
</evidence>
<keyword evidence="2" id="KW-0808">Transferase</keyword>
<dbReference type="InterPro" id="IPR022300">
    <property type="entry name" value="PPK2-rel_1"/>
</dbReference>
<protein>
    <submittedName>
        <fullName evidence="6">PPK2 family polyphosphate kinase</fullName>
    </submittedName>
</protein>
<dbReference type="InterPro" id="IPR027417">
    <property type="entry name" value="P-loop_NTPase"/>
</dbReference>
<keyword evidence="7" id="KW-1185">Reference proteome</keyword>
<dbReference type="PIRSF" id="PIRSF028756">
    <property type="entry name" value="PPK2_prd"/>
    <property type="match status" value="1"/>
</dbReference>
<accession>A0ABV7YZR9</accession>
<dbReference type="Pfam" id="PF03976">
    <property type="entry name" value="PPK2"/>
    <property type="match status" value="1"/>
</dbReference>
<dbReference type="NCBIfam" id="TIGR03709">
    <property type="entry name" value="PPK2_rel_1"/>
    <property type="match status" value="1"/>
</dbReference>
<feature type="domain" description="Polyphosphate kinase-2-related" evidence="5">
    <location>
        <begin position="32"/>
        <end position="268"/>
    </location>
</feature>
<comment type="similarity">
    <text evidence="1">Belongs to the polyphosphate kinase 2 (PPK2) family. Class I subfamily.</text>
</comment>
<organism evidence="6 7">
    <name type="scientific">Lacihabitans lacunae</name>
    <dbReference type="NCBI Taxonomy" id="1028214"/>
    <lineage>
        <taxon>Bacteria</taxon>
        <taxon>Pseudomonadati</taxon>
        <taxon>Bacteroidota</taxon>
        <taxon>Cytophagia</taxon>
        <taxon>Cytophagales</taxon>
        <taxon>Leadbetterellaceae</taxon>
        <taxon>Lacihabitans</taxon>
    </lineage>
</organism>
<name>A0ABV7YZR9_9BACT</name>
<evidence type="ECO:0000256" key="1">
    <source>
        <dbReference type="ARBA" id="ARBA00009924"/>
    </source>
</evidence>
<reference evidence="7" key="1">
    <citation type="journal article" date="2019" name="Int. J. Syst. Evol. Microbiol.">
        <title>The Global Catalogue of Microorganisms (GCM) 10K type strain sequencing project: providing services to taxonomists for standard genome sequencing and annotation.</title>
        <authorList>
            <consortium name="The Broad Institute Genomics Platform"/>
            <consortium name="The Broad Institute Genome Sequencing Center for Infectious Disease"/>
            <person name="Wu L."/>
            <person name="Ma J."/>
        </authorList>
    </citation>
    <scope>NUCLEOTIDE SEQUENCE [LARGE SCALE GENOMIC DNA]</scope>
    <source>
        <strain evidence="7">CECT 7956</strain>
    </source>
</reference>
<proteinExistence type="inferred from homology"/>
<sequence length="296" mass="35493">MDNFDIKDYRIDNKETFKIKKANTKIKDFYGSKEEYEQMLIELQEEMDKYQSMMYAHNKNGVLVIFQAMDAAGKDGTMKAVFKNVHPLGLSFYSFKRPSENELNHDFMWRCFKELPERGKFQVFNRSYYEEVLVVKVHPEILTNVQKIPKNLTEDLDKVWKKRYKDIENFEEYLTNNGIKVIKFFLNVSKEEQSKRLIERIEDINKNWKFEEGDIKERDYWNNYMDAYEEMINETSTAKNPWYVLPADDKKNMRLLVAKIINENLKTLEMSYPEPDEARKKTLMGLIEVIKKQNLV</sequence>
<dbReference type="SUPFAM" id="SSF52540">
    <property type="entry name" value="P-loop containing nucleoside triphosphate hydrolases"/>
    <property type="match status" value="1"/>
</dbReference>
<dbReference type="RefSeq" id="WP_379838724.1">
    <property type="nucleotide sequence ID" value="NZ_JBHRYQ010000001.1"/>
</dbReference>
<evidence type="ECO:0000313" key="6">
    <source>
        <dbReference type="EMBL" id="MFC3811872.1"/>
    </source>
</evidence>
<evidence type="ECO:0000256" key="4">
    <source>
        <dbReference type="SAM" id="Coils"/>
    </source>
</evidence>
<dbReference type="Gene3D" id="3.40.50.300">
    <property type="entry name" value="P-loop containing nucleotide triphosphate hydrolases"/>
    <property type="match status" value="1"/>
</dbReference>
<dbReference type="PANTHER" id="PTHR34383:SF3">
    <property type="entry name" value="POLYPHOSPHATE:AMP PHOSPHOTRANSFERASE"/>
    <property type="match status" value="1"/>
</dbReference>
<dbReference type="InterPro" id="IPR022488">
    <property type="entry name" value="PPK2-related"/>
</dbReference>
<dbReference type="InterPro" id="IPR016898">
    <property type="entry name" value="Polyphosphate_phosphotransfera"/>
</dbReference>
<evidence type="ECO:0000256" key="2">
    <source>
        <dbReference type="ARBA" id="ARBA00022679"/>
    </source>
</evidence>
<evidence type="ECO:0000259" key="5">
    <source>
        <dbReference type="Pfam" id="PF03976"/>
    </source>
</evidence>
<evidence type="ECO:0000313" key="7">
    <source>
        <dbReference type="Proteomes" id="UP001595616"/>
    </source>
</evidence>
<dbReference type="PANTHER" id="PTHR34383">
    <property type="entry name" value="POLYPHOSPHATE:AMP PHOSPHOTRANSFERASE-RELATED"/>
    <property type="match status" value="1"/>
</dbReference>
<feature type="coiled-coil region" evidence="4">
    <location>
        <begin position="26"/>
        <end position="53"/>
    </location>
</feature>
<comment type="caution">
    <text evidence="6">The sequence shown here is derived from an EMBL/GenBank/DDBJ whole genome shotgun (WGS) entry which is preliminary data.</text>
</comment>
<gene>
    <name evidence="6" type="ORF">ACFOOI_14510</name>
</gene>
<keyword evidence="4" id="KW-0175">Coiled coil</keyword>
<dbReference type="EMBL" id="JBHRYQ010000001">
    <property type="protein sequence ID" value="MFC3811872.1"/>
    <property type="molecule type" value="Genomic_DNA"/>
</dbReference>